<dbReference type="EMBL" id="CZRL01000008">
    <property type="protein sequence ID" value="CUS49949.1"/>
    <property type="molecule type" value="Genomic_DNA"/>
</dbReference>
<sequence length="40" mass="4475">MIPVRKIVFAHGEKYLLESLVSGIYSKAARIRLTTISGKK</sequence>
<dbReference type="AlphaFoldDB" id="A0A161K134"/>
<reference evidence="1" key="1">
    <citation type="submission" date="2015-10" db="EMBL/GenBank/DDBJ databases">
        <authorList>
            <person name="Gilbert D.G."/>
        </authorList>
    </citation>
    <scope>NUCLEOTIDE SEQUENCE</scope>
</reference>
<organism evidence="1">
    <name type="scientific">hydrothermal vent metagenome</name>
    <dbReference type="NCBI Taxonomy" id="652676"/>
    <lineage>
        <taxon>unclassified sequences</taxon>
        <taxon>metagenomes</taxon>
        <taxon>ecological metagenomes</taxon>
    </lineage>
</organism>
<proteinExistence type="predicted"/>
<accession>A0A161K134</accession>
<name>A0A161K134_9ZZZZ</name>
<gene>
    <name evidence="1" type="ORF">MGWOODY_XGa3002</name>
</gene>
<evidence type="ECO:0000313" key="1">
    <source>
        <dbReference type="EMBL" id="CUS49949.1"/>
    </source>
</evidence>
<protein>
    <submittedName>
        <fullName evidence="1">Uncharacterized protein</fullName>
    </submittedName>
</protein>